<keyword evidence="3" id="KW-1185">Reference proteome</keyword>
<proteinExistence type="predicted"/>
<organism evidence="2 3">
    <name type="scientific">Molorchus minor</name>
    <dbReference type="NCBI Taxonomy" id="1323400"/>
    <lineage>
        <taxon>Eukaryota</taxon>
        <taxon>Metazoa</taxon>
        <taxon>Ecdysozoa</taxon>
        <taxon>Arthropoda</taxon>
        <taxon>Hexapoda</taxon>
        <taxon>Insecta</taxon>
        <taxon>Pterygota</taxon>
        <taxon>Neoptera</taxon>
        <taxon>Endopterygota</taxon>
        <taxon>Coleoptera</taxon>
        <taxon>Polyphaga</taxon>
        <taxon>Cucujiformia</taxon>
        <taxon>Chrysomeloidea</taxon>
        <taxon>Cerambycidae</taxon>
        <taxon>Lamiinae</taxon>
        <taxon>Monochamini</taxon>
        <taxon>Molorchus</taxon>
    </lineage>
</organism>
<keyword evidence="1" id="KW-0175">Coiled coil</keyword>
<evidence type="ECO:0000313" key="3">
    <source>
        <dbReference type="Proteomes" id="UP001162164"/>
    </source>
</evidence>
<feature type="coiled-coil region" evidence="1">
    <location>
        <begin position="147"/>
        <end position="259"/>
    </location>
</feature>
<name>A0ABQ9JKC2_9CUCU</name>
<accession>A0ABQ9JKC2</accession>
<dbReference type="Proteomes" id="UP001162164">
    <property type="component" value="Unassembled WGS sequence"/>
</dbReference>
<dbReference type="PANTHER" id="PTHR46360:SF1">
    <property type="entry name" value="DISKS LARGE HOMOLOG 5"/>
    <property type="match status" value="1"/>
</dbReference>
<gene>
    <name evidence="2" type="ORF">NQ317_000626</name>
</gene>
<reference evidence="2" key="1">
    <citation type="journal article" date="2023" name="Insect Mol. Biol.">
        <title>Genome sequencing provides insights into the evolution of gene families encoding plant cell wall-degrading enzymes in longhorned beetles.</title>
        <authorList>
            <person name="Shin N.R."/>
            <person name="Okamura Y."/>
            <person name="Kirsch R."/>
            <person name="Pauchet Y."/>
        </authorList>
    </citation>
    <scope>NUCLEOTIDE SEQUENCE</scope>
    <source>
        <strain evidence="2">MMC_N1</strain>
    </source>
</reference>
<protein>
    <submittedName>
        <fullName evidence="2">Uncharacterized protein</fullName>
    </submittedName>
</protein>
<comment type="caution">
    <text evidence="2">The sequence shown here is derived from an EMBL/GenBank/DDBJ whole genome shotgun (WGS) entry which is preliminary data.</text>
</comment>
<evidence type="ECO:0000313" key="2">
    <source>
        <dbReference type="EMBL" id="KAJ8978068.1"/>
    </source>
</evidence>
<sequence length="279" mass="32395">MNTDYAAKHFENLSDSQLDKFVGRAFEDPKILANELRKPSLALRCNGCAVEPKFLPTYLHQEDDDSQDDGTGKAPIIYTEGLRWSLTYSLKKLSPREYDALKQQFEKTNNELSTSRRRCDHALSDLDYYREQHRAVMNQLEVSSQDSASLRTKYAELLNENKQLQAENQRLMRELHEHNGNTSDALYMSHTQALSKLEMAQDENARLTKQCDLLGQERAAAQRDCAGLKQQLVKLCKDYAKYREAHQKLQQQYEEAVNVTIKANKDIKEAYRREERYYG</sequence>
<dbReference type="InterPro" id="IPR053004">
    <property type="entry name" value="MAGUK_Signaling_Regulators"/>
</dbReference>
<dbReference type="PANTHER" id="PTHR46360">
    <property type="entry name" value="DISKS LARGE HOMOLOG 5"/>
    <property type="match status" value="1"/>
</dbReference>
<dbReference type="EMBL" id="JAPWTJ010000477">
    <property type="protein sequence ID" value="KAJ8978068.1"/>
    <property type="molecule type" value="Genomic_DNA"/>
</dbReference>
<evidence type="ECO:0000256" key="1">
    <source>
        <dbReference type="SAM" id="Coils"/>
    </source>
</evidence>